<feature type="transmembrane region" description="Helical" evidence="1">
    <location>
        <begin position="21"/>
        <end position="41"/>
    </location>
</feature>
<feature type="transmembrane region" description="Helical" evidence="1">
    <location>
        <begin position="53"/>
        <end position="73"/>
    </location>
</feature>
<keyword evidence="1" id="KW-0472">Membrane</keyword>
<sequence length="405" mass="44310">MPVELPELAPPGAEPKAPHPIVWMILFVVVMVVGVAMALLTWPNGEPTDTVWFWVRLLGLPALTWCAMFGLRLHYYDQARQRRQAEREVRAADREKRLRFAREPLAVLDYAYVTAPGHADVARQIAGSELALSARTTLAGIDAIRHTALELTEDPEAPGRYRTCFNALLDKLSDAVTAVPNEVPLIVRLQLPDDVDRKDLLQTWQSCWAAKNIRPVSAELLGVEQGAMFLDEWLDICGGPALERATLLVSVQLHDEPTPSSAEAAVGMLLAWAPLAERYGLETRALLHRPVETDASGPDTALSNALLWGETTANEISDLWQAGLSTTDKRALLQAASDMKFGISQTAGLSGVHDVDLAIGHPGVCGGWLDIAFGIEHAAHTGTPQLMAWHEQTLRFAVARVLRTN</sequence>
<evidence type="ECO:0000313" key="3">
    <source>
        <dbReference type="Proteomes" id="UP001199070"/>
    </source>
</evidence>
<dbReference type="EMBL" id="JAIZTC010000001">
    <property type="protein sequence ID" value="MCA8378112.1"/>
    <property type="molecule type" value="Genomic_DNA"/>
</dbReference>
<organism evidence="2 3">
    <name type="scientific">Burkholderia cenocepacia</name>
    <dbReference type="NCBI Taxonomy" id="95486"/>
    <lineage>
        <taxon>Bacteria</taxon>
        <taxon>Pseudomonadati</taxon>
        <taxon>Pseudomonadota</taxon>
        <taxon>Betaproteobacteria</taxon>
        <taxon>Burkholderiales</taxon>
        <taxon>Burkholderiaceae</taxon>
        <taxon>Burkholderia</taxon>
        <taxon>Burkholderia cepacia complex</taxon>
    </lineage>
</organism>
<dbReference type="RefSeq" id="WP_226133046.1">
    <property type="nucleotide sequence ID" value="NZ_JAIZTC010000001.1"/>
</dbReference>
<protein>
    <recommendedName>
        <fullName evidence="4">Type VI secretion protein</fullName>
    </recommendedName>
</protein>
<reference evidence="2" key="1">
    <citation type="submission" date="2023-08" db="EMBL/GenBank/DDBJ databases">
        <title>A collection of bacterial strains from the Burkholderia cepacia Research Laboratory and Repository.</title>
        <authorList>
            <person name="Lipuma J."/>
            <person name="Spilker T."/>
        </authorList>
    </citation>
    <scope>NUCLEOTIDE SEQUENCE</scope>
    <source>
        <strain evidence="2">AU0862</strain>
    </source>
</reference>
<keyword evidence="1" id="KW-1133">Transmembrane helix</keyword>
<name>A0AAW4TE32_9BURK</name>
<proteinExistence type="predicted"/>
<evidence type="ECO:0000256" key="1">
    <source>
        <dbReference type="SAM" id="Phobius"/>
    </source>
</evidence>
<comment type="caution">
    <text evidence="2">The sequence shown here is derived from an EMBL/GenBank/DDBJ whole genome shotgun (WGS) entry which is preliminary data.</text>
</comment>
<dbReference type="AlphaFoldDB" id="A0AAW4TE32"/>
<evidence type="ECO:0000313" key="2">
    <source>
        <dbReference type="EMBL" id="MCA8378112.1"/>
    </source>
</evidence>
<gene>
    <name evidence="2" type="ORF">LGN22_04355</name>
</gene>
<dbReference type="Proteomes" id="UP001199070">
    <property type="component" value="Unassembled WGS sequence"/>
</dbReference>
<evidence type="ECO:0008006" key="4">
    <source>
        <dbReference type="Google" id="ProtNLM"/>
    </source>
</evidence>
<accession>A0AAW4TE32</accession>
<keyword evidence="1" id="KW-0812">Transmembrane</keyword>